<evidence type="ECO:0000313" key="2">
    <source>
        <dbReference type="EMBL" id="MBY8822840.1"/>
    </source>
</evidence>
<dbReference type="InterPro" id="IPR035965">
    <property type="entry name" value="PAS-like_dom_sf"/>
</dbReference>
<dbReference type="SUPFAM" id="SSF47413">
    <property type="entry name" value="lambda repressor-like DNA-binding domains"/>
    <property type="match status" value="1"/>
</dbReference>
<dbReference type="EMBL" id="JAINVV010000004">
    <property type="protein sequence ID" value="MBY8822840.1"/>
    <property type="molecule type" value="Genomic_DNA"/>
</dbReference>
<keyword evidence="3" id="KW-1185">Reference proteome</keyword>
<dbReference type="PROSITE" id="PS50943">
    <property type="entry name" value="HTH_CROC1"/>
    <property type="match status" value="1"/>
</dbReference>
<dbReference type="CDD" id="cd00093">
    <property type="entry name" value="HTH_XRE"/>
    <property type="match status" value="1"/>
</dbReference>
<evidence type="ECO:0000313" key="3">
    <source>
        <dbReference type="Proteomes" id="UP000706039"/>
    </source>
</evidence>
<proteinExistence type="predicted"/>
<feature type="domain" description="HTH cro/C1-type" evidence="1">
    <location>
        <begin position="22"/>
        <end position="53"/>
    </location>
</feature>
<dbReference type="RefSeq" id="WP_222989891.1">
    <property type="nucleotide sequence ID" value="NZ_JAINVV010000004.1"/>
</dbReference>
<name>A0ABS7PQ45_9SPHN</name>
<protein>
    <submittedName>
        <fullName evidence="2">Helix-turn-helix domain-containing protein</fullName>
    </submittedName>
</protein>
<sequence length="194" mass="21080">MGQRVSPLDGIHPPQAPLGRALRRWRVLHRIKHSDAAERFGVAQSTVSRWEAGAQAMEPAERAKVEAVLAARLDAGADRVLAGLVSDNPRAMHLICDLSHRLLALSPARARDFGCGPDAMIGRSLWPFITEELAAMEARLPALGWRERPGVAPVEMETGANESDVVPVRPSLCRWTRFVLSDGTAARLVETLGA</sequence>
<dbReference type="InterPro" id="IPR001387">
    <property type="entry name" value="Cro/C1-type_HTH"/>
</dbReference>
<dbReference type="Gene3D" id="1.10.260.40">
    <property type="entry name" value="lambda repressor-like DNA-binding domains"/>
    <property type="match status" value="1"/>
</dbReference>
<reference evidence="2 3" key="1">
    <citation type="submission" date="2021-08" db="EMBL/GenBank/DDBJ databases">
        <authorList>
            <person name="Tuo L."/>
        </authorList>
    </citation>
    <scope>NUCLEOTIDE SEQUENCE [LARGE SCALE GENOMIC DNA]</scope>
    <source>
        <strain evidence="2 3">JCM 31229</strain>
    </source>
</reference>
<organism evidence="2 3">
    <name type="scientific">Sphingomonas colocasiae</name>
    <dbReference type="NCBI Taxonomy" id="1848973"/>
    <lineage>
        <taxon>Bacteria</taxon>
        <taxon>Pseudomonadati</taxon>
        <taxon>Pseudomonadota</taxon>
        <taxon>Alphaproteobacteria</taxon>
        <taxon>Sphingomonadales</taxon>
        <taxon>Sphingomonadaceae</taxon>
        <taxon>Sphingomonas</taxon>
    </lineage>
</organism>
<accession>A0ABS7PQ45</accession>
<dbReference type="SUPFAM" id="SSF55785">
    <property type="entry name" value="PYP-like sensor domain (PAS domain)"/>
    <property type="match status" value="1"/>
</dbReference>
<gene>
    <name evidence="2" type="ORF">K7G82_11085</name>
</gene>
<comment type="caution">
    <text evidence="2">The sequence shown here is derived from an EMBL/GenBank/DDBJ whole genome shotgun (WGS) entry which is preliminary data.</text>
</comment>
<dbReference type="Proteomes" id="UP000706039">
    <property type="component" value="Unassembled WGS sequence"/>
</dbReference>
<evidence type="ECO:0000259" key="1">
    <source>
        <dbReference type="PROSITE" id="PS50943"/>
    </source>
</evidence>
<dbReference type="InterPro" id="IPR010982">
    <property type="entry name" value="Lambda_DNA-bd_dom_sf"/>
</dbReference>